<sequence length="241" mass="24099">MKVFTIDFGAGRAALAVRVGQPGELPAALHDLGLGTPRPVVTVVGGAGGMTAADLDGLRAVMAEGVIPAIHDSGATVVDGGTDAGVMRLMGRARNGFPLVGVAAAATVTLPGGATAAAGAAPLEPHHSHFVLTPGREWGAEAPWIVDVAARVADPHPAVTVLVNGGRIAYDDAARALRAGRAVLVLAGSGRAADRIAGAREGECGNDPATRIAGSPLVHIVQISDTAAVRARLRTLLTPPS</sequence>
<dbReference type="EMBL" id="BOMN01000023">
    <property type="protein sequence ID" value="GIE18818.1"/>
    <property type="molecule type" value="Genomic_DNA"/>
</dbReference>
<keyword evidence="3" id="KW-1185">Reference proteome</keyword>
<gene>
    <name evidence="2" type="ORF">Ahu01nite_019200</name>
</gene>
<dbReference type="InterPro" id="IPR041482">
    <property type="entry name" value="LSDAT_prok"/>
</dbReference>
<accession>A0ABQ3ZK07</accession>
<feature type="domain" description="LSDAT prokaryote" evidence="1">
    <location>
        <begin position="38"/>
        <end position="227"/>
    </location>
</feature>
<reference evidence="2 3" key="1">
    <citation type="submission" date="2021-01" db="EMBL/GenBank/DDBJ databases">
        <title>Whole genome shotgun sequence of Actinoplanes humidus NBRC 14915.</title>
        <authorList>
            <person name="Komaki H."/>
            <person name="Tamura T."/>
        </authorList>
    </citation>
    <scope>NUCLEOTIDE SEQUENCE [LARGE SCALE GENOMIC DNA]</scope>
    <source>
        <strain evidence="2 3">NBRC 14915</strain>
    </source>
</reference>
<dbReference type="RefSeq" id="WP_203836075.1">
    <property type="nucleotide sequence ID" value="NZ_BAAATV010000003.1"/>
</dbReference>
<name>A0ABQ3ZK07_9ACTN</name>
<comment type="caution">
    <text evidence="2">The sequence shown here is derived from an EMBL/GenBank/DDBJ whole genome shotgun (WGS) entry which is preliminary data.</text>
</comment>
<dbReference type="Pfam" id="PF18171">
    <property type="entry name" value="LSDAT_prok"/>
    <property type="match status" value="1"/>
</dbReference>
<protein>
    <recommendedName>
        <fullName evidence="1">LSDAT prokaryote domain-containing protein</fullName>
    </recommendedName>
</protein>
<organism evidence="2 3">
    <name type="scientific">Winogradskya humida</name>
    <dbReference type="NCBI Taxonomy" id="113566"/>
    <lineage>
        <taxon>Bacteria</taxon>
        <taxon>Bacillati</taxon>
        <taxon>Actinomycetota</taxon>
        <taxon>Actinomycetes</taxon>
        <taxon>Micromonosporales</taxon>
        <taxon>Micromonosporaceae</taxon>
        <taxon>Winogradskya</taxon>
    </lineage>
</organism>
<proteinExistence type="predicted"/>
<evidence type="ECO:0000313" key="2">
    <source>
        <dbReference type="EMBL" id="GIE18818.1"/>
    </source>
</evidence>
<evidence type="ECO:0000259" key="1">
    <source>
        <dbReference type="Pfam" id="PF18171"/>
    </source>
</evidence>
<evidence type="ECO:0000313" key="3">
    <source>
        <dbReference type="Proteomes" id="UP000603200"/>
    </source>
</evidence>
<dbReference type="Proteomes" id="UP000603200">
    <property type="component" value="Unassembled WGS sequence"/>
</dbReference>